<evidence type="ECO:0000256" key="6">
    <source>
        <dbReference type="ARBA" id="ARBA00022782"/>
    </source>
</evidence>
<keyword evidence="6" id="KW-0221">Differentiation</keyword>
<feature type="region of interest" description="Disordered" evidence="13">
    <location>
        <begin position="1141"/>
        <end position="1171"/>
    </location>
</feature>
<feature type="domain" description="C2H2-type" evidence="14">
    <location>
        <begin position="998"/>
        <end position="1019"/>
    </location>
</feature>
<dbReference type="PANTHER" id="PTHR24403:SF106">
    <property type="entry name" value="PR_SET DOMAIN 13"/>
    <property type="match status" value="1"/>
</dbReference>
<evidence type="ECO:0000313" key="15">
    <source>
        <dbReference type="EMBL" id="CAH1101068.1"/>
    </source>
</evidence>
<feature type="compositionally biased region" description="Acidic residues" evidence="13">
    <location>
        <begin position="70"/>
        <end position="91"/>
    </location>
</feature>
<keyword evidence="8" id="KW-0539">Nucleus</keyword>
<evidence type="ECO:0000256" key="12">
    <source>
        <dbReference type="ARBA" id="ARBA00080128"/>
    </source>
</evidence>
<evidence type="ECO:0000256" key="13">
    <source>
        <dbReference type="SAM" id="MobiDB-lite"/>
    </source>
</evidence>
<feature type="compositionally biased region" description="Acidic residues" evidence="13">
    <location>
        <begin position="244"/>
        <end position="259"/>
    </location>
</feature>
<keyword evidence="16" id="KW-1185">Reference proteome</keyword>
<evidence type="ECO:0000259" key="14">
    <source>
        <dbReference type="PROSITE" id="PS00028"/>
    </source>
</evidence>
<feature type="compositionally biased region" description="Acidic residues" evidence="13">
    <location>
        <begin position="99"/>
        <end position="117"/>
    </location>
</feature>
<feature type="region of interest" description="Disordered" evidence="13">
    <location>
        <begin position="1"/>
        <end position="348"/>
    </location>
</feature>
<dbReference type="InterPro" id="IPR013087">
    <property type="entry name" value="Znf_C2H2_type"/>
</dbReference>
<feature type="compositionally biased region" description="Acidic residues" evidence="13">
    <location>
        <begin position="137"/>
        <end position="153"/>
    </location>
</feature>
<keyword evidence="4" id="KW-0677">Repeat</keyword>
<feature type="domain" description="C2H2-type" evidence="14">
    <location>
        <begin position="960"/>
        <end position="981"/>
    </location>
</feature>
<dbReference type="OrthoDB" id="6110130at2759"/>
<evidence type="ECO:0000256" key="2">
    <source>
        <dbReference type="ARBA" id="ARBA00022473"/>
    </source>
</evidence>
<comment type="subunit">
    <text evidence="10">Interacts with hda-1, let-418, lin-1, mog-1, mog-4, mog-5, mog-6, pie-1 and unc-98.</text>
</comment>
<evidence type="ECO:0000256" key="1">
    <source>
        <dbReference type="ARBA" id="ARBA00004123"/>
    </source>
</evidence>
<organism evidence="15 16">
    <name type="scientific">Psylliodes chrysocephalus</name>
    <dbReference type="NCBI Taxonomy" id="3402493"/>
    <lineage>
        <taxon>Eukaryota</taxon>
        <taxon>Metazoa</taxon>
        <taxon>Ecdysozoa</taxon>
        <taxon>Arthropoda</taxon>
        <taxon>Hexapoda</taxon>
        <taxon>Insecta</taxon>
        <taxon>Pterygota</taxon>
        <taxon>Neoptera</taxon>
        <taxon>Endopterygota</taxon>
        <taxon>Coleoptera</taxon>
        <taxon>Polyphaga</taxon>
        <taxon>Cucujiformia</taxon>
        <taxon>Chrysomeloidea</taxon>
        <taxon>Chrysomelidae</taxon>
        <taxon>Galerucinae</taxon>
        <taxon>Alticini</taxon>
        <taxon>Psylliodes</taxon>
    </lineage>
</organism>
<evidence type="ECO:0000256" key="5">
    <source>
        <dbReference type="ARBA" id="ARBA00022771"/>
    </source>
</evidence>
<dbReference type="PANTHER" id="PTHR24403">
    <property type="entry name" value="ZINC FINGER PROTEIN"/>
    <property type="match status" value="1"/>
</dbReference>
<feature type="region of interest" description="Disordered" evidence="13">
    <location>
        <begin position="1105"/>
        <end position="1124"/>
    </location>
</feature>
<comment type="function">
    <text evidence="9">Has a broad role in development, specifically in the genetic pathway SynMuvB that negatively regulates specification of the vulval cell fate. Required for fem-3 3'-UTR-mediated repression in the regulation of the sperm/oocyte switch. Acts by regulating the translation of fem-3 mRNA, by binding to its 3'-UTR.</text>
</comment>
<reference evidence="15" key="1">
    <citation type="submission" date="2022-01" db="EMBL/GenBank/DDBJ databases">
        <authorList>
            <person name="King R."/>
        </authorList>
    </citation>
    <scope>NUCLEOTIDE SEQUENCE</scope>
</reference>
<evidence type="ECO:0000256" key="8">
    <source>
        <dbReference type="ARBA" id="ARBA00023242"/>
    </source>
</evidence>
<dbReference type="GO" id="GO:0030154">
    <property type="term" value="P:cell differentiation"/>
    <property type="evidence" value="ECO:0007669"/>
    <property type="project" value="UniProtKB-KW"/>
</dbReference>
<dbReference type="FunFam" id="3.30.160.60:FF:001612">
    <property type="entry name" value="MEP-1, isoform A"/>
    <property type="match status" value="1"/>
</dbReference>
<comment type="subcellular location">
    <subcellularLocation>
        <location evidence="1">Nucleus</location>
    </subcellularLocation>
</comment>
<evidence type="ECO:0000313" key="16">
    <source>
        <dbReference type="Proteomes" id="UP001153636"/>
    </source>
</evidence>
<dbReference type="EMBL" id="OV651823">
    <property type="protein sequence ID" value="CAH1101068.1"/>
    <property type="molecule type" value="Genomic_DNA"/>
</dbReference>
<feature type="compositionally biased region" description="Acidic residues" evidence="13">
    <location>
        <begin position="336"/>
        <end position="348"/>
    </location>
</feature>
<feature type="domain" description="C2H2-type" evidence="14">
    <location>
        <begin position="698"/>
        <end position="719"/>
    </location>
</feature>
<feature type="compositionally biased region" description="Basic and acidic residues" evidence="13">
    <location>
        <begin position="60"/>
        <end position="69"/>
    </location>
</feature>
<evidence type="ECO:0000256" key="3">
    <source>
        <dbReference type="ARBA" id="ARBA00022723"/>
    </source>
</evidence>
<dbReference type="Proteomes" id="UP001153636">
    <property type="component" value="Chromosome 11"/>
</dbReference>
<dbReference type="SMART" id="SM00355">
    <property type="entry name" value="ZnF_C2H2"/>
    <property type="match status" value="7"/>
</dbReference>
<feature type="compositionally biased region" description="Polar residues" evidence="13">
    <location>
        <begin position="897"/>
        <end position="927"/>
    </location>
</feature>
<feature type="compositionally biased region" description="Basic and acidic residues" evidence="13">
    <location>
        <begin position="154"/>
        <end position="183"/>
    </location>
</feature>
<accession>A0A9P0CJ76</accession>
<feature type="region of interest" description="Disordered" evidence="13">
    <location>
        <begin position="543"/>
        <end position="587"/>
    </location>
</feature>
<name>A0A9P0CJ76_9CUCU</name>
<evidence type="ECO:0000256" key="7">
    <source>
        <dbReference type="ARBA" id="ARBA00022833"/>
    </source>
</evidence>
<evidence type="ECO:0000256" key="9">
    <source>
        <dbReference type="ARBA" id="ARBA00060356"/>
    </source>
</evidence>
<feature type="compositionally biased region" description="Basic and acidic residues" evidence="13">
    <location>
        <begin position="299"/>
        <end position="315"/>
    </location>
</feature>
<gene>
    <name evidence="15" type="ORF">PSYICH_LOCUS2927</name>
</gene>
<dbReference type="PROSITE" id="PS00028">
    <property type="entry name" value="ZINC_FINGER_C2H2_1"/>
    <property type="match status" value="4"/>
</dbReference>
<keyword evidence="3" id="KW-0479">Metal-binding</keyword>
<keyword evidence="5" id="KW-0863">Zinc-finger</keyword>
<evidence type="ECO:0000256" key="10">
    <source>
        <dbReference type="ARBA" id="ARBA00061755"/>
    </source>
</evidence>
<dbReference type="InterPro" id="IPR050688">
    <property type="entry name" value="Zinc_finger/UBP_domain"/>
</dbReference>
<feature type="region of interest" description="Disordered" evidence="13">
    <location>
        <begin position="886"/>
        <end position="952"/>
    </location>
</feature>
<feature type="compositionally biased region" description="Low complexity" evidence="13">
    <location>
        <begin position="1112"/>
        <end position="1122"/>
    </location>
</feature>
<dbReference type="Gene3D" id="3.30.160.60">
    <property type="entry name" value="Classic Zinc Finger"/>
    <property type="match status" value="3"/>
</dbReference>
<protein>
    <recommendedName>
        <fullName evidence="11">MOG interacting and ectopic P-granules protein 1</fullName>
    </recommendedName>
    <alternativeName>
        <fullName evidence="12">Nuclear zinc finger protein</fullName>
    </alternativeName>
</protein>
<evidence type="ECO:0000256" key="11">
    <source>
        <dbReference type="ARBA" id="ARBA00071730"/>
    </source>
</evidence>
<dbReference type="GO" id="GO:0005634">
    <property type="term" value="C:nucleus"/>
    <property type="evidence" value="ECO:0007669"/>
    <property type="project" value="UniProtKB-SubCell"/>
</dbReference>
<proteinExistence type="predicted"/>
<sequence>MAAIAEMGEVEDMISKEEGNIITNGDLSNDAIMEENQDSQGNIKKSASLPEPMDTDENDVDTKDSKEAEQSNEAEESNEEIENITEEEAVLEEITNQSEDIDDDDDNEIDNEANEEIIEQRSEENVDESSQGTKASEDDDESKVNEETNDEDENSKSAQDENSKSAQDENSKSAQDENSKSAQDETSQQSTEGSEKSAKKFEDNFIKEKFIEIHEIESDDDEEEDNSKSNKISNSDPIELNDSGGEDEGDVMIVDGDEGDSPKENGEIIDLATPEKQMQSAKPCITPRRSSRNLNKNKSYAESDKEDSDKEEKRSGLSTQPLSETPPLRIPAEVPAVEEEEESDVEEVLPQDPLACNDAITVERIPAEKAKPIVKPAPAIVVNDTKKLVEIASKSTNSVQGKKEPTLVIIDTNSILSGRGPIPMHTNTNTKPNAISSSNYQTVLPMALPAQGMYPPNMRATITPIPVNAASLTPQPQPKLSPATITPAMTTPLLPTLTDDMFVVEAPSFIVPYVYEKPPVKDFKDFVKDIQTQIDACRKALEEEEKKAEKDEDDSGKSDEDEKEDVKEEKIKKEDKTDPMYVPEIKKDAEDPKKPYSYFDSPLGKFFINIGLNFVQEFVQTDLLKQQRRKHSREGGSNPETEKTIKSLIKNLEFSKENNGHFKTVLKKCEFCNFKTESALAMSYHLETPHMKNFVYKCNFCAYEVRSPHDILFHMEAEHAVRGHLERAPAFHQCPNCPFEDNQKGKLSRHLVTCMRKFKPERNLEPPVDWEPPAKIPRVPKMRQQGLNATAAAYQAMSKTTQYQFLSKMQLQSTQNVLNRGRGRPSLGTNINIKPQSSLIRPPGMVFKQQTVSGGGSVLVPTSYQLSGNQVFQVVGGQEISGGRLGNPGHVFLPNMPSASSTSMALQNQANQSASGKKPAQQPSISITPLPRGTTATVSPASSGGAKPGDTSSKNSFVICEICDGYIKDLEQLRNHMQWIHKIKIHPKMIYNRPPLNCQKCQFRFFTDQGLERHLLGSHGLVTSSMQDAANKSKDSGRCPVCGRVYQWKLLNHVARDHNMTLKPAHLSYKCTVCTATFGMYKQFENHVYSAHSVVAKRVMDKKGVAPGASGGSTTATKTSTADQLKPLKINDEITIIPQPAKTAAAAASSSATSTANGKEEKSSPSTSKSR</sequence>
<dbReference type="AlphaFoldDB" id="A0A9P0CJ76"/>
<keyword evidence="2" id="KW-0217">Developmental protein</keyword>
<feature type="domain" description="C2H2-type" evidence="14">
    <location>
        <begin position="1071"/>
        <end position="1092"/>
    </location>
</feature>
<dbReference type="GO" id="GO:0008270">
    <property type="term" value="F:zinc ion binding"/>
    <property type="evidence" value="ECO:0007669"/>
    <property type="project" value="UniProtKB-KW"/>
</dbReference>
<keyword evidence="7" id="KW-0862">Zinc</keyword>
<feature type="compositionally biased region" description="Low complexity" evidence="13">
    <location>
        <begin position="1143"/>
        <end position="1156"/>
    </location>
</feature>
<feature type="compositionally biased region" description="Basic and acidic residues" evidence="13">
    <location>
        <begin position="193"/>
        <end position="216"/>
    </location>
</feature>
<dbReference type="GO" id="GO:0045944">
    <property type="term" value="P:positive regulation of transcription by RNA polymerase II"/>
    <property type="evidence" value="ECO:0007669"/>
    <property type="project" value="TreeGrafter"/>
</dbReference>
<evidence type="ECO:0000256" key="4">
    <source>
        <dbReference type="ARBA" id="ARBA00022737"/>
    </source>
</evidence>